<organism evidence="1 2">
    <name type="scientific">Oedothorax gibbosus</name>
    <dbReference type="NCBI Taxonomy" id="931172"/>
    <lineage>
        <taxon>Eukaryota</taxon>
        <taxon>Metazoa</taxon>
        <taxon>Ecdysozoa</taxon>
        <taxon>Arthropoda</taxon>
        <taxon>Chelicerata</taxon>
        <taxon>Arachnida</taxon>
        <taxon>Araneae</taxon>
        <taxon>Araneomorphae</taxon>
        <taxon>Entelegynae</taxon>
        <taxon>Araneoidea</taxon>
        <taxon>Linyphiidae</taxon>
        <taxon>Erigoninae</taxon>
        <taxon>Oedothorax</taxon>
    </lineage>
</organism>
<name>A0AAV6URV1_9ARAC</name>
<evidence type="ECO:0000313" key="2">
    <source>
        <dbReference type="Proteomes" id="UP000827092"/>
    </source>
</evidence>
<protein>
    <submittedName>
        <fullName evidence="1">Uncharacterized protein</fullName>
    </submittedName>
</protein>
<evidence type="ECO:0000313" key="1">
    <source>
        <dbReference type="EMBL" id="KAG8187047.1"/>
    </source>
</evidence>
<dbReference type="AlphaFoldDB" id="A0AAV6URV1"/>
<gene>
    <name evidence="1" type="ORF">JTE90_019257</name>
</gene>
<comment type="caution">
    <text evidence="1">The sequence shown here is derived from an EMBL/GenBank/DDBJ whole genome shotgun (WGS) entry which is preliminary data.</text>
</comment>
<accession>A0AAV6URV1</accession>
<proteinExistence type="predicted"/>
<reference evidence="1 2" key="1">
    <citation type="journal article" date="2022" name="Nat. Ecol. Evol.">
        <title>A masculinizing supergene underlies an exaggerated male reproductive morph in a spider.</title>
        <authorList>
            <person name="Hendrickx F."/>
            <person name="De Corte Z."/>
            <person name="Sonet G."/>
            <person name="Van Belleghem S.M."/>
            <person name="Kostlbacher S."/>
            <person name="Vangestel C."/>
        </authorList>
    </citation>
    <scope>NUCLEOTIDE SEQUENCE [LARGE SCALE GENOMIC DNA]</scope>
    <source>
        <strain evidence="1">W744_W776</strain>
    </source>
</reference>
<keyword evidence="2" id="KW-1185">Reference proteome</keyword>
<sequence length="68" mass="7489">MRMDVMMSGNRRFHEPVLHASLGTRLGLVADPDCNKKVKEAWRSATGLYVILMGNGPLPCEEASDTTL</sequence>
<dbReference type="Proteomes" id="UP000827092">
    <property type="component" value="Unassembled WGS sequence"/>
</dbReference>
<dbReference type="EMBL" id="JAFNEN010000281">
    <property type="protein sequence ID" value="KAG8187047.1"/>
    <property type="molecule type" value="Genomic_DNA"/>
</dbReference>